<gene>
    <name evidence="2" type="ORF">QEH52_16350</name>
</gene>
<organism evidence="2 3">
    <name type="scientific">Thalassobacterium maritimum</name>
    <dbReference type="NCBI Taxonomy" id="3041265"/>
    <lineage>
        <taxon>Bacteria</taxon>
        <taxon>Pseudomonadati</taxon>
        <taxon>Verrucomicrobiota</taxon>
        <taxon>Opitutia</taxon>
        <taxon>Puniceicoccales</taxon>
        <taxon>Coraliomargaritaceae</taxon>
        <taxon>Thalassobacterium</taxon>
    </lineage>
</organism>
<accession>A0ABU1AY52</accession>
<dbReference type="EMBL" id="JARXHW010000051">
    <property type="protein sequence ID" value="MDQ8209098.1"/>
    <property type="molecule type" value="Genomic_DNA"/>
</dbReference>
<protein>
    <recommendedName>
        <fullName evidence="4">Fibronectin type-III domain-containing protein</fullName>
    </recommendedName>
</protein>
<name>A0ABU1AY52_9BACT</name>
<evidence type="ECO:0008006" key="4">
    <source>
        <dbReference type="Google" id="ProtNLM"/>
    </source>
</evidence>
<feature type="signal peptide" evidence="1">
    <location>
        <begin position="1"/>
        <end position="27"/>
    </location>
</feature>
<dbReference type="Proteomes" id="UP001225316">
    <property type="component" value="Unassembled WGS sequence"/>
</dbReference>
<sequence>MFAIILRRLVCSLLLATVSAWPLASFAQDLEQLTFTLGTTGRDANGADFGYMVLQSQEAEAVIGRPYAIYEKAADFATAAPFQLRAVIQLQTDPRTIRSILKASEKVDEDFAMLEQRVDGYFEDVDISTLGATGGEPDLAEKVSIAVRSAQANPSLFEGLYFLGRLHPGINCVLGLAYFGELNQPLVTWELREWNPSSREPEDVVGRVLMDLSAASPTLGYPPLPAPGKPVDVPFPISETTYENDPRGHLNVRLRWHTPEDLRQQSLLAIGYNVYRLAKADAIGLGWVSEGDAVCPAPPVADARMLLEAGMLVQTNVYPIMPVTDLSEAESEDLSDSETFFTADDDDRFEPGAEDTFGDGDEFYYFAGAQDLLRRPGELSDGHYVKICDQKPPLPIDEVKVRNHFVASTNPAEIQAYGGEQHLEVQWRQLEFDGEEPLDNYKYYIYRWDSPQEILEKSANPLANLVAGPIDHDTSKEWRSWIDTSSPLNPDAPNMADDAGRTYFYTVRVEDNSACGGNMSANSASAYGVLRDRRPLEDPSGSITTRCLSLEIAGKGTELFQRNPDDLSAKPIIRISVTRSNPDIEWASVNINFGKNTELDPIDLERRYFAEGENLVIFDYQPAAVRNEVRVNVHGGDRFGNISNTALLTLGDVNPNSAYYGVEYLYELSHIEILTDDRNCGPHIVVDTSAPGGLLAKPTLELFMPERAREYKLYRRINNGDLSLIQQGQTEDLFTDLADFEYADYALPNAPMYTICYFLQVFDEHGNASALVPVDECIEFIREYPAPLLAQPELYSGSNGQSMARLTWYCPPEAVDKFELWIASDDAVSPGDVGDALSELTEFGARHIQNDARTYYIYQTRRLATVFGQTAPEFSVDLELDPNKVYSFLVRAVSAEGLDSRLTGPFSNLQSIAWTQGGSDNGPNVAWPDRDLPGLLEENLEAMFTSEFGMEILRDDVNGPMPALRIGAYRLVDEELDEVIQYDKQANLDANFPTFLTPPGDPVAYTAHRIIERRAGQSDVTKSIFPFALYRYRVDAPLVREPSKNVEQVSPMMREIAYEGGVIYDIGKTGGDVIEVSRIRDPYVFAEVVDTYSGNGPTHHLYMRDFTPVQFGGTYQYLMVFFTERGEIETVLPLNTITIQ</sequence>
<evidence type="ECO:0000256" key="1">
    <source>
        <dbReference type="SAM" id="SignalP"/>
    </source>
</evidence>
<keyword evidence="3" id="KW-1185">Reference proteome</keyword>
<feature type="chain" id="PRO_5046431862" description="Fibronectin type-III domain-containing protein" evidence="1">
    <location>
        <begin position="28"/>
        <end position="1140"/>
    </location>
</feature>
<evidence type="ECO:0000313" key="2">
    <source>
        <dbReference type="EMBL" id="MDQ8209098.1"/>
    </source>
</evidence>
<evidence type="ECO:0000313" key="3">
    <source>
        <dbReference type="Proteomes" id="UP001225316"/>
    </source>
</evidence>
<dbReference type="RefSeq" id="WP_308951894.1">
    <property type="nucleotide sequence ID" value="NZ_JARXHW010000051.1"/>
</dbReference>
<reference evidence="2 3" key="1">
    <citation type="submission" date="2023-04" db="EMBL/GenBank/DDBJ databases">
        <title>A novel bacteria isolated from coastal sediment.</title>
        <authorList>
            <person name="Liu X.-J."/>
            <person name="Du Z.-J."/>
        </authorList>
    </citation>
    <scope>NUCLEOTIDE SEQUENCE [LARGE SCALE GENOMIC DNA]</scope>
    <source>
        <strain evidence="2 3">SDUM461003</strain>
    </source>
</reference>
<proteinExistence type="predicted"/>
<comment type="caution">
    <text evidence="2">The sequence shown here is derived from an EMBL/GenBank/DDBJ whole genome shotgun (WGS) entry which is preliminary data.</text>
</comment>
<keyword evidence="1" id="KW-0732">Signal</keyword>